<evidence type="ECO:0000313" key="3">
    <source>
        <dbReference type="Proteomes" id="UP001066276"/>
    </source>
</evidence>
<comment type="caution">
    <text evidence="2">The sequence shown here is derived from an EMBL/GenBank/DDBJ whole genome shotgun (WGS) entry which is preliminary data.</text>
</comment>
<dbReference type="EMBL" id="JANPWB010000003">
    <property type="protein sequence ID" value="KAJ1204528.1"/>
    <property type="molecule type" value="Genomic_DNA"/>
</dbReference>
<evidence type="ECO:0000313" key="2">
    <source>
        <dbReference type="EMBL" id="KAJ1204528.1"/>
    </source>
</evidence>
<feature type="region of interest" description="Disordered" evidence="1">
    <location>
        <begin position="1"/>
        <end position="80"/>
    </location>
</feature>
<dbReference type="Proteomes" id="UP001066276">
    <property type="component" value="Chromosome 2_1"/>
</dbReference>
<dbReference type="AlphaFoldDB" id="A0AAV7VS50"/>
<accession>A0AAV7VS50</accession>
<name>A0AAV7VS50_PLEWA</name>
<evidence type="ECO:0000256" key="1">
    <source>
        <dbReference type="SAM" id="MobiDB-lite"/>
    </source>
</evidence>
<reference evidence="2" key="1">
    <citation type="journal article" date="2022" name="bioRxiv">
        <title>Sequencing and chromosome-scale assembly of the giantPleurodeles waltlgenome.</title>
        <authorList>
            <person name="Brown T."/>
            <person name="Elewa A."/>
            <person name="Iarovenko S."/>
            <person name="Subramanian E."/>
            <person name="Araus A.J."/>
            <person name="Petzold A."/>
            <person name="Susuki M."/>
            <person name="Suzuki K.-i.T."/>
            <person name="Hayashi T."/>
            <person name="Toyoda A."/>
            <person name="Oliveira C."/>
            <person name="Osipova E."/>
            <person name="Leigh N.D."/>
            <person name="Simon A."/>
            <person name="Yun M.H."/>
        </authorList>
    </citation>
    <scope>NUCLEOTIDE SEQUENCE</scope>
    <source>
        <strain evidence="2">20211129_DDA</strain>
        <tissue evidence="2">Liver</tissue>
    </source>
</reference>
<gene>
    <name evidence="2" type="ORF">NDU88_008305</name>
</gene>
<keyword evidence="3" id="KW-1185">Reference proteome</keyword>
<protein>
    <submittedName>
        <fullName evidence="2">Uncharacterized protein</fullName>
    </submittedName>
</protein>
<sequence>MGAWPAADEAARLAPCSGARNGTWPDPSTKSAQTAQKTMAPASDNGRAKAGVASKAPDGQSRRKEQALPVTFEIQNGGRI</sequence>
<organism evidence="2 3">
    <name type="scientific">Pleurodeles waltl</name>
    <name type="common">Iberian ribbed newt</name>
    <dbReference type="NCBI Taxonomy" id="8319"/>
    <lineage>
        <taxon>Eukaryota</taxon>
        <taxon>Metazoa</taxon>
        <taxon>Chordata</taxon>
        <taxon>Craniata</taxon>
        <taxon>Vertebrata</taxon>
        <taxon>Euteleostomi</taxon>
        <taxon>Amphibia</taxon>
        <taxon>Batrachia</taxon>
        <taxon>Caudata</taxon>
        <taxon>Salamandroidea</taxon>
        <taxon>Salamandridae</taxon>
        <taxon>Pleurodelinae</taxon>
        <taxon>Pleurodeles</taxon>
    </lineage>
</organism>
<feature type="compositionally biased region" description="Polar residues" evidence="1">
    <location>
        <begin position="26"/>
        <end position="37"/>
    </location>
</feature>
<proteinExistence type="predicted"/>